<gene>
    <name evidence="7" type="ORF">PODLI_1B010255</name>
</gene>
<feature type="transmembrane region" description="Helical" evidence="6">
    <location>
        <begin position="108"/>
        <end position="133"/>
    </location>
</feature>
<keyword evidence="8" id="KW-1185">Reference proteome</keyword>
<evidence type="ECO:0000256" key="1">
    <source>
        <dbReference type="ARBA" id="ARBA00004370"/>
    </source>
</evidence>
<dbReference type="InterPro" id="IPR007593">
    <property type="entry name" value="CD225/Dispanin_fam"/>
</dbReference>
<evidence type="ECO:0000256" key="4">
    <source>
        <dbReference type="ARBA" id="ARBA00022989"/>
    </source>
</evidence>
<dbReference type="AlphaFoldDB" id="A0AA35JN93"/>
<evidence type="ECO:0000256" key="3">
    <source>
        <dbReference type="ARBA" id="ARBA00022692"/>
    </source>
</evidence>
<dbReference type="GO" id="GO:0005886">
    <property type="term" value="C:plasma membrane"/>
    <property type="evidence" value="ECO:0007669"/>
    <property type="project" value="TreeGrafter"/>
</dbReference>
<evidence type="ECO:0000313" key="8">
    <source>
        <dbReference type="Proteomes" id="UP001178461"/>
    </source>
</evidence>
<comment type="subcellular location">
    <subcellularLocation>
        <location evidence="1">Membrane</location>
    </subcellularLocation>
</comment>
<dbReference type="PANTHER" id="PTHR13999:SF4">
    <property type="entry name" value="INTERFERON-INDUCED TRANSMEMBRANE PROTEIN 3"/>
    <property type="match status" value="1"/>
</dbReference>
<dbReference type="Proteomes" id="UP001178461">
    <property type="component" value="Chromosome 1"/>
</dbReference>
<comment type="similarity">
    <text evidence="2">Belongs to the CD225/Dispanin family.</text>
</comment>
<keyword evidence="3 6" id="KW-0812">Transmembrane</keyword>
<dbReference type="InterPro" id="IPR051517">
    <property type="entry name" value="IFITM_antiviral_protein"/>
</dbReference>
<sequence>MASGAHFPLPGQASGGLPRYEELKDEHDMAILDPAGASPGSTVIHMHNQSQVCVAPPRDHILWSICTMMYCNFCCLGFMALVFSVKARDRKVVGDHSGARSYGSTAQCLNITAVTLCIVPIVIVIILLAAGVFTPQFHNGY</sequence>
<evidence type="ECO:0000256" key="5">
    <source>
        <dbReference type="ARBA" id="ARBA00023136"/>
    </source>
</evidence>
<name>A0AA35JN93_9SAUR</name>
<organism evidence="7 8">
    <name type="scientific">Podarcis lilfordi</name>
    <name type="common">Lilford's wall lizard</name>
    <dbReference type="NCBI Taxonomy" id="74358"/>
    <lineage>
        <taxon>Eukaryota</taxon>
        <taxon>Metazoa</taxon>
        <taxon>Chordata</taxon>
        <taxon>Craniata</taxon>
        <taxon>Vertebrata</taxon>
        <taxon>Euteleostomi</taxon>
        <taxon>Lepidosauria</taxon>
        <taxon>Squamata</taxon>
        <taxon>Bifurcata</taxon>
        <taxon>Unidentata</taxon>
        <taxon>Episquamata</taxon>
        <taxon>Laterata</taxon>
        <taxon>Lacertibaenia</taxon>
        <taxon>Lacertidae</taxon>
        <taxon>Podarcis</taxon>
    </lineage>
</organism>
<keyword evidence="4 6" id="KW-1133">Transmembrane helix</keyword>
<reference evidence="7" key="1">
    <citation type="submission" date="2022-12" db="EMBL/GenBank/DDBJ databases">
        <authorList>
            <person name="Alioto T."/>
            <person name="Alioto T."/>
            <person name="Gomez Garrido J."/>
        </authorList>
    </citation>
    <scope>NUCLEOTIDE SEQUENCE</scope>
</reference>
<evidence type="ECO:0000313" key="7">
    <source>
        <dbReference type="EMBL" id="CAI5763112.1"/>
    </source>
</evidence>
<dbReference type="PANTHER" id="PTHR13999">
    <property type="entry name" value="INTERFERON INDUCIBLE TRANSMEMBRANE PROTEIN"/>
    <property type="match status" value="1"/>
</dbReference>
<feature type="transmembrane region" description="Helical" evidence="6">
    <location>
        <begin position="61"/>
        <end position="87"/>
    </location>
</feature>
<keyword evidence="5 6" id="KW-0472">Membrane</keyword>
<protein>
    <submittedName>
        <fullName evidence="7">Interferon-induced transmembrane protein 1-like</fullName>
    </submittedName>
</protein>
<dbReference type="EMBL" id="OX395126">
    <property type="protein sequence ID" value="CAI5763112.1"/>
    <property type="molecule type" value="Genomic_DNA"/>
</dbReference>
<evidence type="ECO:0000256" key="6">
    <source>
        <dbReference type="SAM" id="Phobius"/>
    </source>
</evidence>
<evidence type="ECO:0000256" key="2">
    <source>
        <dbReference type="ARBA" id="ARBA00006843"/>
    </source>
</evidence>
<dbReference type="Pfam" id="PF04505">
    <property type="entry name" value="CD225"/>
    <property type="match status" value="1"/>
</dbReference>
<accession>A0AA35JN93</accession>
<proteinExistence type="inferred from homology"/>